<dbReference type="InterPro" id="IPR000210">
    <property type="entry name" value="BTB/POZ_dom"/>
</dbReference>
<dbReference type="EnsemblMetazoa" id="tetur24g00740.1">
    <property type="protein sequence ID" value="tetur24g00740.1"/>
    <property type="gene ID" value="tetur24g00740"/>
</dbReference>
<dbReference type="PANTHER" id="PTHR45632:SF17">
    <property type="entry name" value="KELCH-LIKE PROTEIN 31"/>
    <property type="match status" value="1"/>
</dbReference>
<dbReference type="Pfam" id="PF00651">
    <property type="entry name" value="BTB"/>
    <property type="match status" value="1"/>
</dbReference>
<dbReference type="PANTHER" id="PTHR45632">
    <property type="entry name" value="LD33804P"/>
    <property type="match status" value="1"/>
</dbReference>
<dbReference type="InterPro" id="IPR011333">
    <property type="entry name" value="SKP1/BTB/POZ_sf"/>
</dbReference>
<dbReference type="Proteomes" id="UP000015104">
    <property type="component" value="Unassembled WGS sequence"/>
</dbReference>
<reference evidence="3" key="1">
    <citation type="submission" date="2011-08" db="EMBL/GenBank/DDBJ databases">
        <authorList>
            <person name="Rombauts S."/>
        </authorList>
    </citation>
    <scope>NUCLEOTIDE SEQUENCE</scope>
    <source>
        <strain evidence="3">London</strain>
    </source>
</reference>
<feature type="domain" description="BTB" evidence="1">
    <location>
        <begin position="21"/>
        <end position="87"/>
    </location>
</feature>
<evidence type="ECO:0000259" key="1">
    <source>
        <dbReference type="PROSITE" id="PS50097"/>
    </source>
</evidence>
<dbReference type="Pfam" id="PF07707">
    <property type="entry name" value="BACK"/>
    <property type="match status" value="1"/>
</dbReference>
<evidence type="ECO:0000313" key="2">
    <source>
        <dbReference type="EnsemblMetazoa" id="tetur24g00740.1"/>
    </source>
</evidence>
<dbReference type="SMART" id="SM00225">
    <property type="entry name" value="BTB"/>
    <property type="match status" value="1"/>
</dbReference>
<name>T1KW86_TETUR</name>
<gene>
    <name evidence="2" type="primary">107367856</name>
</gene>
<keyword evidence="3" id="KW-1185">Reference proteome</keyword>
<sequence length="556" mass="65314">MDVGEDPSSFLLSTYKTGKWSDVTIMNKEKEYRVHKHILSNAIPYFDKMFSSGLSESTCEVIKLDHPSYVFDLIIEWAYCSKISITKENAVDLFHLADYMNIPKLTALCLDYLWNESSDSPFIDVNHWINQIATEEILKSIDQYIRSNFRDIGNTDSFLDYDFDTVAYMINLDNLDIDNEMQVLDVIMRWIRKNVERRSQLPKLLKTVHWIDINGAQFMNKIDKLTWIMDCDPARHVIMAAVELSYFKSLKTIQINDVHFGPRNKSARFHYAVYRNNDSSIEVHHFDKKYESINLSENLSLPAAKFGDSHITEHCMDSDVVIRIDWKNKTYRLFKDSDRYCYCLLFGRLFQFNRENGKILFFKGERLIQFNRSFVNQLNSQLTYKTLTKHEGEFLLSTITTSRKRNERSIILPHYEDYEGYKSQLTVEKIFSGFVASHEFVTKKPIKMLKSTTFHDLLVIFVNCKLILTYDFNRKTFKKYKTSEMDHMCCLYFHLSGKELWIFYNDELGSGYRHTLIQVFRVKDGELILVPGPHNPNCNIVTNSKMIGFISLEAQP</sequence>
<dbReference type="CDD" id="cd18186">
    <property type="entry name" value="BTB_POZ_ZBTB_KLHL-like"/>
    <property type="match status" value="1"/>
</dbReference>
<dbReference type="InterPro" id="IPR011705">
    <property type="entry name" value="BACK"/>
</dbReference>
<protein>
    <recommendedName>
        <fullName evidence="1">BTB domain-containing protein</fullName>
    </recommendedName>
</protein>
<evidence type="ECO:0000313" key="3">
    <source>
        <dbReference type="Proteomes" id="UP000015104"/>
    </source>
</evidence>
<dbReference type="HOGENOM" id="CLU_027383_0_0_1"/>
<dbReference type="KEGG" id="tut:107367856"/>
<dbReference type="AlphaFoldDB" id="T1KW86"/>
<organism evidence="2 3">
    <name type="scientific">Tetranychus urticae</name>
    <name type="common">Two-spotted spider mite</name>
    <dbReference type="NCBI Taxonomy" id="32264"/>
    <lineage>
        <taxon>Eukaryota</taxon>
        <taxon>Metazoa</taxon>
        <taxon>Ecdysozoa</taxon>
        <taxon>Arthropoda</taxon>
        <taxon>Chelicerata</taxon>
        <taxon>Arachnida</taxon>
        <taxon>Acari</taxon>
        <taxon>Acariformes</taxon>
        <taxon>Trombidiformes</taxon>
        <taxon>Prostigmata</taxon>
        <taxon>Eleutherengona</taxon>
        <taxon>Raphignathae</taxon>
        <taxon>Tetranychoidea</taxon>
        <taxon>Tetranychidae</taxon>
        <taxon>Tetranychus</taxon>
    </lineage>
</organism>
<dbReference type="SUPFAM" id="SSF54695">
    <property type="entry name" value="POZ domain"/>
    <property type="match status" value="1"/>
</dbReference>
<dbReference type="Gene3D" id="1.25.40.420">
    <property type="match status" value="1"/>
</dbReference>
<dbReference type="EMBL" id="CAEY01000638">
    <property type="status" value="NOT_ANNOTATED_CDS"/>
    <property type="molecule type" value="Genomic_DNA"/>
</dbReference>
<reference evidence="2" key="2">
    <citation type="submission" date="2015-06" db="UniProtKB">
        <authorList>
            <consortium name="EnsemblMetazoa"/>
        </authorList>
    </citation>
    <scope>IDENTIFICATION</scope>
</reference>
<dbReference type="Gene3D" id="3.30.710.10">
    <property type="entry name" value="Potassium Channel Kv1.1, Chain A"/>
    <property type="match status" value="1"/>
</dbReference>
<accession>T1KW86</accession>
<dbReference type="PROSITE" id="PS50097">
    <property type="entry name" value="BTB"/>
    <property type="match status" value="1"/>
</dbReference>
<dbReference type="SMART" id="SM00875">
    <property type="entry name" value="BACK"/>
    <property type="match status" value="1"/>
</dbReference>
<dbReference type="eggNOG" id="KOG4441">
    <property type="taxonomic scope" value="Eukaryota"/>
</dbReference>
<proteinExistence type="predicted"/>
<dbReference type="OrthoDB" id="45365at2759"/>